<proteinExistence type="predicted"/>
<reference evidence="8" key="1">
    <citation type="journal article" date="2023" name="PhytoFront">
        <title>Draft Genome Resources of Seven Strains of Tilletia horrida, Causal Agent of Kernel Smut of Rice.</title>
        <authorList>
            <person name="Khanal S."/>
            <person name="Antony Babu S."/>
            <person name="Zhou X.G."/>
        </authorList>
    </citation>
    <scope>NUCLEOTIDE SEQUENCE</scope>
    <source>
        <strain evidence="8">TX3</strain>
    </source>
</reference>
<feature type="compositionally biased region" description="Gly residues" evidence="6">
    <location>
        <begin position="447"/>
        <end position="456"/>
    </location>
</feature>
<dbReference type="EMBL" id="JAPDMQ010000027">
    <property type="protein sequence ID" value="KAK0539673.1"/>
    <property type="molecule type" value="Genomic_DNA"/>
</dbReference>
<feature type="region of interest" description="Disordered" evidence="6">
    <location>
        <begin position="1"/>
        <end position="31"/>
    </location>
</feature>
<feature type="domain" description="Ima1 N-terminal" evidence="7">
    <location>
        <begin position="78"/>
        <end position="198"/>
    </location>
</feature>
<keyword evidence="2" id="KW-0812">Transmembrane</keyword>
<sequence>MSLLRRWSQRDAESDAASSSRKMAPRRGRGAGPYPAATCHFCRAESFIVPPAAPHLLQQQQQRQRQPDASIYNGRISHGNLDAWLCSACHCYNRTDARERGGMSSWEPAMSDPKMNEASFARRGTPPASTLLVQDRAEPHPFCHTCLTNQSLLMNMLANYLPDESDPTYPEALAQLPTYRASLLSRYPPVCADCTPAVHEHLGRANGLAKQEAMRHFLARGRGAGNGGVLTGKGKEKATTMAQIALEHDAISPAIEVVWRIRGAAWAVTNIGFLVGPLVMGASDEFLTPEAMASPWLLSLSVISILWTAWNPRWRRVIELRRRGSDVRIVGQQKWAVLMHIIAARALQVRHGQRIDWRSASSPSSNGGLSLSNLGSHAEEAFSTALNIRGARPVPTAPTGPILSPPSSSRPMLQIGGLDHLFQRNPLPDADADDEDEDGDSSLTQGRRGGGGGGGPDAMDWTPTGVPEESGKGGTRNRVASAGFAPWASPGHGISASASTPLSGASAANAYNTLGPQRFFAPQQPTGLEDLLLDALRMGEDGEGRADRRDGDAAMRDGARRSGWARWWS</sequence>
<dbReference type="GO" id="GO:0044732">
    <property type="term" value="C:mitotic spindle pole body"/>
    <property type="evidence" value="ECO:0007669"/>
    <property type="project" value="TreeGrafter"/>
</dbReference>
<evidence type="ECO:0000256" key="2">
    <source>
        <dbReference type="ARBA" id="ARBA00022692"/>
    </source>
</evidence>
<keyword evidence="9" id="KW-1185">Reference proteome</keyword>
<evidence type="ECO:0000256" key="4">
    <source>
        <dbReference type="ARBA" id="ARBA00023136"/>
    </source>
</evidence>
<evidence type="ECO:0000256" key="5">
    <source>
        <dbReference type="ARBA" id="ARBA00023242"/>
    </source>
</evidence>
<comment type="caution">
    <text evidence="8">The sequence shown here is derived from an EMBL/GenBank/DDBJ whole genome shotgun (WGS) entry which is preliminary data.</text>
</comment>
<dbReference type="PANTHER" id="PTHR28538:SF1">
    <property type="entry name" value="INTEGRAL INNER NUCLEAR MEMBRANE PROTEIN IMA1"/>
    <property type="match status" value="1"/>
</dbReference>
<name>A0AAN6GG14_9BASI</name>
<evidence type="ECO:0000256" key="6">
    <source>
        <dbReference type="SAM" id="MobiDB-lite"/>
    </source>
</evidence>
<dbReference type="AlphaFoldDB" id="A0AAN6GG14"/>
<feature type="region of interest" description="Disordered" evidence="6">
    <location>
        <begin position="391"/>
        <end position="478"/>
    </location>
</feature>
<evidence type="ECO:0000259" key="7">
    <source>
        <dbReference type="Pfam" id="PF09779"/>
    </source>
</evidence>
<feature type="compositionally biased region" description="Acidic residues" evidence="6">
    <location>
        <begin position="430"/>
        <end position="440"/>
    </location>
</feature>
<dbReference type="GO" id="GO:0005637">
    <property type="term" value="C:nuclear inner membrane"/>
    <property type="evidence" value="ECO:0007669"/>
    <property type="project" value="UniProtKB-SubCell"/>
</dbReference>
<organism evidence="8 9">
    <name type="scientific">Tilletia horrida</name>
    <dbReference type="NCBI Taxonomy" id="155126"/>
    <lineage>
        <taxon>Eukaryota</taxon>
        <taxon>Fungi</taxon>
        <taxon>Dikarya</taxon>
        <taxon>Basidiomycota</taxon>
        <taxon>Ustilaginomycotina</taxon>
        <taxon>Exobasidiomycetes</taxon>
        <taxon>Tilletiales</taxon>
        <taxon>Tilletiaceae</taxon>
        <taxon>Tilletia</taxon>
    </lineage>
</organism>
<accession>A0AAN6GG14</accession>
<protein>
    <recommendedName>
        <fullName evidence="7">Ima1 N-terminal domain-containing protein</fullName>
    </recommendedName>
</protein>
<dbReference type="GO" id="GO:0071765">
    <property type="term" value="P:nuclear inner membrane organization"/>
    <property type="evidence" value="ECO:0007669"/>
    <property type="project" value="InterPro"/>
</dbReference>
<dbReference type="GO" id="GO:0034506">
    <property type="term" value="C:chromosome, centromeric core domain"/>
    <property type="evidence" value="ECO:0007669"/>
    <property type="project" value="TreeGrafter"/>
</dbReference>
<evidence type="ECO:0000256" key="1">
    <source>
        <dbReference type="ARBA" id="ARBA00004473"/>
    </source>
</evidence>
<dbReference type="InterPro" id="IPR042321">
    <property type="entry name" value="Ima1"/>
</dbReference>
<evidence type="ECO:0000256" key="3">
    <source>
        <dbReference type="ARBA" id="ARBA00022989"/>
    </source>
</evidence>
<evidence type="ECO:0000313" key="9">
    <source>
        <dbReference type="Proteomes" id="UP001176521"/>
    </source>
</evidence>
<feature type="region of interest" description="Disordered" evidence="6">
    <location>
        <begin position="541"/>
        <end position="569"/>
    </location>
</feature>
<evidence type="ECO:0000313" key="8">
    <source>
        <dbReference type="EMBL" id="KAK0539673.1"/>
    </source>
</evidence>
<gene>
    <name evidence="8" type="ORF">OC842_000864</name>
</gene>
<dbReference type="Proteomes" id="UP001176521">
    <property type="component" value="Unassembled WGS sequence"/>
</dbReference>
<keyword evidence="5" id="KW-0539">Nucleus</keyword>
<keyword evidence="3" id="KW-1133">Transmembrane helix</keyword>
<dbReference type="Pfam" id="PF09779">
    <property type="entry name" value="Ima1_N"/>
    <property type="match status" value="1"/>
</dbReference>
<dbReference type="GO" id="GO:0034992">
    <property type="term" value="C:microtubule organizing center attachment site"/>
    <property type="evidence" value="ECO:0007669"/>
    <property type="project" value="TreeGrafter"/>
</dbReference>
<keyword evidence="4" id="KW-0472">Membrane</keyword>
<comment type="subcellular location">
    <subcellularLocation>
        <location evidence="1">Nucleus inner membrane</location>
        <topology evidence="1">Multi-pass membrane protein</topology>
    </subcellularLocation>
</comment>
<dbReference type="InterPro" id="IPR018617">
    <property type="entry name" value="Ima1_N"/>
</dbReference>
<feature type="compositionally biased region" description="Basic and acidic residues" evidence="6">
    <location>
        <begin position="541"/>
        <end position="560"/>
    </location>
</feature>
<dbReference type="PANTHER" id="PTHR28538">
    <property type="entry name" value="INTEGRAL INNER NUCLEAR MEMBRANE PROTEIN IMA1"/>
    <property type="match status" value="1"/>
</dbReference>